<reference evidence="8" key="3">
    <citation type="submission" date="2019-09" db="EMBL/GenBank/DDBJ databases">
        <title>Co-occurence of chitin degradation, pigmentation and bioactivity in marine Pseudoalteromonas.</title>
        <authorList>
            <person name="Sonnenschein E.C."/>
            <person name="Bech P.K."/>
        </authorList>
    </citation>
    <scope>NUCLEOTIDE SEQUENCE</scope>
    <source>
        <strain evidence="8">S3790</strain>
        <strain evidence="9 10">S3895</strain>
    </source>
</reference>
<dbReference type="Gene3D" id="1.10.1200.10">
    <property type="entry name" value="ACP-like"/>
    <property type="match status" value="1"/>
</dbReference>
<evidence type="ECO:0000256" key="3">
    <source>
        <dbReference type="ARBA" id="ARBA00022553"/>
    </source>
</evidence>
<keyword evidence="10" id="KW-1185">Reference proteome</keyword>
<dbReference type="InterPro" id="IPR025110">
    <property type="entry name" value="AMP-bd_C"/>
</dbReference>
<dbReference type="GO" id="GO:0070566">
    <property type="term" value="F:adenylyltransferase activity"/>
    <property type="evidence" value="ECO:0007669"/>
    <property type="project" value="TreeGrafter"/>
</dbReference>
<dbReference type="SUPFAM" id="SSF56801">
    <property type="entry name" value="Acetyl-CoA synthetase-like"/>
    <property type="match status" value="1"/>
</dbReference>
<dbReference type="InterPro" id="IPR042099">
    <property type="entry name" value="ANL_N_sf"/>
</dbReference>
<dbReference type="OrthoDB" id="9757559at2"/>
<evidence type="ECO:0000313" key="8">
    <source>
        <dbReference type="EMBL" id="TMO67567.1"/>
    </source>
</evidence>
<evidence type="ECO:0000313" key="10">
    <source>
        <dbReference type="Proteomes" id="UP000307164"/>
    </source>
</evidence>
<dbReference type="PROSITE" id="PS50075">
    <property type="entry name" value="CARRIER"/>
    <property type="match status" value="1"/>
</dbReference>
<accession>A0A5S3V7C9</accession>
<protein>
    <submittedName>
        <fullName evidence="8">Beta-ketoacyl synthase</fullName>
    </submittedName>
</protein>
<dbReference type="InterPro" id="IPR009081">
    <property type="entry name" value="PP-bd_ACP"/>
</dbReference>
<dbReference type="CDD" id="cd05931">
    <property type="entry name" value="FAAL"/>
    <property type="match status" value="1"/>
</dbReference>
<dbReference type="SUPFAM" id="SSF47336">
    <property type="entry name" value="ACP-like"/>
    <property type="match status" value="1"/>
</dbReference>
<dbReference type="InterPro" id="IPR020806">
    <property type="entry name" value="PKS_PP-bd"/>
</dbReference>
<dbReference type="Proteomes" id="UP000307217">
    <property type="component" value="Unassembled WGS sequence"/>
</dbReference>
<dbReference type="AlphaFoldDB" id="A0A5S3V7C9"/>
<proteinExistence type="inferred from homology"/>
<feature type="domain" description="Carrier" evidence="7">
    <location>
        <begin position="604"/>
        <end position="681"/>
    </location>
</feature>
<dbReference type="InterPro" id="IPR000873">
    <property type="entry name" value="AMP-dep_synth/lig_dom"/>
</dbReference>
<dbReference type="GO" id="GO:0071766">
    <property type="term" value="P:Actinobacterium-type cell wall biogenesis"/>
    <property type="evidence" value="ECO:0007669"/>
    <property type="project" value="UniProtKB-ARBA"/>
</dbReference>
<reference evidence="11" key="2">
    <citation type="submission" date="2019-06" db="EMBL/GenBank/DDBJ databases">
        <title>Co-occurence of chitin degradation, pigmentation and bioactivity in marine Pseudoalteromonas.</title>
        <authorList>
            <person name="Sonnenschein E.C."/>
            <person name="Bech P.K."/>
        </authorList>
    </citation>
    <scope>NUCLEOTIDE SEQUENCE [LARGE SCALE GENOMIC DNA]</scope>
    <source>
        <strain evidence="11">S3790</strain>
    </source>
</reference>
<organism evidence="8 11">
    <name type="scientific">Pseudoalteromonas aurantia</name>
    <dbReference type="NCBI Taxonomy" id="43654"/>
    <lineage>
        <taxon>Bacteria</taxon>
        <taxon>Pseudomonadati</taxon>
        <taxon>Pseudomonadota</taxon>
        <taxon>Gammaproteobacteria</taxon>
        <taxon>Alteromonadales</taxon>
        <taxon>Pseudoalteromonadaceae</taxon>
        <taxon>Pseudoalteromonas</taxon>
    </lineage>
</organism>
<dbReference type="EMBL" id="PNBW01000062">
    <property type="protein sequence ID" value="TMO73340.1"/>
    <property type="molecule type" value="Genomic_DNA"/>
</dbReference>
<gene>
    <name evidence="8" type="ORF">CWC19_13580</name>
    <name evidence="9" type="ORF">CWC20_13575</name>
</gene>
<dbReference type="InterPro" id="IPR045851">
    <property type="entry name" value="AMP-bd_C_sf"/>
</dbReference>
<keyword evidence="4" id="KW-0436">Ligase</keyword>
<dbReference type="Proteomes" id="UP000307164">
    <property type="component" value="Unassembled WGS sequence"/>
</dbReference>
<evidence type="ECO:0000259" key="7">
    <source>
        <dbReference type="PROSITE" id="PS50075"/>
    </source>
</evidence>
<evidence type="ECO:0000313" key="9">
    <source>
        <dbReference type="EMBL" id="TMO73340.1"/>
    </source>
</evidence>
<dbReference type="GO" id="GO:0016874">
    <property type="term" value="F:ligase activity"/>
    <property type="evidence" value="ECO:0007669"/>
    <property type="project" value="UniProtKB-KW"/>
</dbReference>
<dbReference type="Gene3D" id="3.40.50.12780">
    <property type="entry name" value="N-terminal domain of ligase-like"/>
    <property type="match status" value="1"/>
</dbReference>
<comment type="similarity">
    <text evidence="1">Belongs to the ATP-dependent AMP-binding enzyme family.</text>
</comment>
<sequence>MGTSNPLFPKRDLLQCEADSLIDLLASDAINKPEQEAFQFIVDKDESPTSYSYKALATAVSQVAKQLINISLGPQDPQDQALIVLPQGVDFVTAFYGCMAARVIAVPSFPPKNQLQVERLEYAMTDLGNPIVITTKAIQPLLQEQLVDKEVRWLLIDDCATIDAPQLHEFKTKNSDIALLQYSSGTTGKPKGVIITNQNTLENSELIRQSFGHKENTTRMMLWLPPHHDMGLVGGVMQGVYTGYPTLLMPTDIFLRSQYTWLKAVTDFKATTTGAPNFAFDLAVKNIRPTRLDELDLSSLENLFCGAEPINAQTITHFFEKFSQCGLKTNAFLPCYGMAEATLMVSGKPHGEPYQQLCIDEPLLKRGVVKQVSPEAKHSQWLVSSGVVHHSLNAKIVDPVTHTEVAMGQVGEVWLQGSSISPGYWQDEPRTVANFGLQLGNYAETYHRTGDLGFYDNDELYITGRLKEVIILRGANFYPQDLEYEASLAFPELKNCRSAAFSVVKEQREQLVMAIEVPRNVSNFEELTVTLNARLIERFGIKADQVLFLPRKTIKITSSGKLQRVAIKQAFEQAQLQTYFHFKAQYQQKNDTNDNASTHVLNLQDTTSVQQWLVYQVTELTGVPSAQISAQDSLANVGLDSVLAMEILFRLEQQTGVYLAPDVLYSSNTPTLLAEQITQVANKNPQTELDSTC</sequence>
<evidence type="ECO:0000313" key="11">
    <source>
        <dbReference type="Proteomes" id="UP000307217"/>
    </source>
</evidence>
<dbReference type="GO" id="GO:0006633">
    <property type="term" value="P:fatty acid biosynthetic process"/>
    <property type="evidence" value="ECO:0007669"/>
    <property type="project" value="TreeGrafter"/>
</dbReference>
<dbReference type="InterPro" id="IPR020845">
    <property type="entry name" value="AMP-binding_CS"/>
</dbReference>
<comment type="caution">
    <text evidence="8">The sequence shown here is derived from an EMBL/GenBank/DDBJ whole genome shotgun (WGS) entry which is preliminary data.</text>
</comment>
<name>A0A5S3V7C9_9GAMM</name>
<dbReference type="PROSITE" id="PS00455">
    <property type="entry name" value="AMP_BINDING"/>
    <property type="match status" value="1"/>
</dbReference>
<keyword evidence="2" id="KW-0596">Phosphopantetheine</keyword>
<dbReference type="Pfam" id="PF00501">
    <property type="entry name" value="AMP-binding"/>
    <property type="match status" value="1"/>
</dbReference>
<dbReference type="InterPro" id="IPR036736">
    <property type="entry name" value="ACP-like_sf"/>
</dbReference>
<dbReference type="GO" id="GO:0005886">
    <property type="term" value="C:plasma membrane"/>
    <property type="evidence" value="ECO:0007669"/>
    <property type="project" value="TreeGrafter"/>
</dbReference>
<evidence type="ECO:0000256" key="6">
    <source>
        <dbReference type="ARBA" id="ARBA00023098"/>
    </source>
</evidence>
<dbReference type="Pfam" id="PF00550">
    <property type="entry name" value="PP-binding"/>
    <property type="match status" value="1"/>
</dbReference>
<keyword evidence="3" id="KW-0597">Phosphoprotein</keyword>
<dbReference type="FunFam" id="3.40.50.12780:FF:000013">
    <property type="entry name" value="Long-chain-fatty-acid--AMP ligase FadD32"/>
    <property type="match status" value="1"/>
</dbReference>
<dbReference type="Gene3D" id="3.30.300.30">
    <property type="match status" value="1"/>
</dbReference>
<keyword evidence="5" id="KW-0276">Fatty acid metabolism</keyword>
<dbReference type="EMBL" id="PNBX01000055">
    <property type="protein sequence ID" value="TMO67567.1"/>
    <property type="molecule type" value="Genomic_DNA"/>
</dbReference>
<dbReference type="SMART" id="SM00823">
    <property type="entry name" value="PKS_PP"/>
    <property type="match status" value="1"/>
</dbReference>
<evidence type="ECO:0000256" key="4">
    <source>
        <dbReference type="ARBA" id="ARBA00022598"/>
    </source>
</evidence>
<dbReference type="RefSeq" id="WP_138592368.1">
    <property type="nucleotide sequence ID" value="NZ_PNBW01000062.1"/>
</dbReference>
<evidence type="ECO:0000256" key="2">
    <source>
        <dbReference type="ARBA" id="ARBA00022450"/>
    </source>
</evidence>
<dbReference type="Pfam" id="PF23024">
    <property type="entry name" value="AMP-dom_DIP2-like"/>
    <property type="match status" value="1"/>
</dbReference>
<dbReference type="PANTHER" id="PTHR22754">
    <property type="entry name" value="DISCO-INTERACTING PROTEIN 2 DIP2 -RELATED"/>
    <property type="match status" value="1"/>
</dbReference>
<evidence type="ECO:0000256" key="5">
    <source>
        <dbReference type="ARBA" id="ARBA00022832"/>
    </source>
</evidence>
<dbReference type="InterPro" id="IPR040097">
    <property type="entry name" value="FAAL/FAAC"/>
</dbReference>
<dbReference type="GO" id="GO:0031177">
    <property type="term" value="F:phosphopantetheine binding"/>
    <property type="evidence" value="ECO:0007669"/>
    <property type="project" value="InterPro"/>
</dbReference>
<evidence type="ECO:0000256" key="1">
    <source>
        <dbReference type="ARBA" id="ARBA00006432"/>
    </source>
</evidence>
<keyword evidence="6" id="KW-0443">Lipid metabolism</keyword>
<dbReference type="PANTHER" id="PTHR22754:SF32">
    <property type="entry name" value="DISCO-INTERACTING PROTEIN 2"/>
    <property type="match status" value="1"/>
</dbReference>
<reference evidence="10 11" key="1">
    <citation type="submission" date="2018-01" db="EMBL/GenBank/DDBJ databases">
        <authorList>
            <person name="Paulsen S."/>
            <person name="Gram L.K."/>
        </authorList>
    </citation>
    <scope>NUCLEOTIDE SEQUENCE [LARGE SCALE GENOMIC DNA]</scope>
    <source>
        <strain evidence="8 11">S3790</strain>
        <strain evidence="9 10">S3895</strain>
    </source>
</reference>